<sequence length="94" mass="10848">MTNMASTTACLAETGYGSAVQYGDRLQEPLKQHTGQHNPCSPIDSQAIRSADCNGKDRAEQSRLRNEEQRAKRWRKIKMNEDRRSNEWIRRQKG</sequence>
<dbReference type="AlphaFoldDB" id="A0A3B6R748"/>
<dbReference type="Gramene" id="TraesCS7A02G014400.1">
    <property type="protein sequence ID" value="TraesCS7A02G014400.1.cds1"/>
    <property type="gene ID" value="TraesCS7A02G014400"/>
</dbReference>
<protein>
    <submittedName>
        <fullName evidence="2">Uncharacterized protein</fullName>
    </submittedName>
</protein>
<evidence type="ECO:0000313" key="2">
    <source>
        <dbReference type="EnsemblPlants" id="TraesCS7A02G014400.1.cds1"/>
    </source>
</evidence>
<dbReference type="Gramene" id="TraesCS7A03G0030500.1">
    <property type="protein sequence ID" value="TraesCS7A03G0030500.1.CDS1"/>
    <property type="gene ID" value="TraesCS7A03G0030500"/>
</dbReference>
<feature type="region of interest" description="Disordered" evidence="1">
    <location>
        <begin position="30"/>
        <end position="71"/>
    </location>
</feature>
<dbReference type="Proteomes" id="UP000019116">
    <property type="component" value="Chromosome 7A"/>
</dbReference>
<reference evidence="2" key="1">
    <citation type="submission" date="2018-08" db="EMBL/GenBank/DDBJ databases">
        <authorList>
            <person name="Rossello M."/>
        </authorList>
    </citation>
    <scope>NUCLEOTIDE SEQUENCE [LARGE SCALE GENOMIC DNA]</scope>
    <source>
        <strain evidence="2">cv. Chinese Spring</strain>
    </source>
</reference>
<accession>A0A3B6R748</accession>
<feature type="compositionally biased region" description="Polar residues" evidence="1">
    <location>
        <begin position="33"/>
        <end position="48"/>
    </location>
</feature>
<reference evidence="2" key="2">
    <citation type="submission" date="2018-10" db="UniProtKB">
        <authorList>
            <consortium name="EnsemblPlants"/>
        </authorList>
    </citation>
    <scope>IDENTIFICATION</scope>
</reference>
<dbReference type="Gramene" id="TraesNOR7A03G03847260.1">
    <property type="protein sequence ID" value="TraesNOR7A03G03847260.1.CDS1"/>
    <property type="gene ID" value="TraesNOR7A03G03847260"/>
</dbReference>
<organism evidence="2">
    <name type="scientific">Triticum aestivum</name>
    <name type="common">Wheat</name>
    <dbReference type="NCBI Taxonomy" id="4565"/>
    <lineage>
        <taxon>Eukaryota</taxon>
        <taxon>Viridiplantae</taxon>
        <taxon>Streptophyta</taxon>
        <taxon>Embryophyta</taxon>
        <taxon>Tracheophyta</taxon>
        <taxon>Spermatophyta</taxon>
        <taxon>Magnoliopsida</taxon>
        <taxon>Liliopsida</taxon>
        <taxon>Poales</taxon>
        <taxon>Poaceae</taxon>
        <taxon>BOP clade</taxon>
        <taxon>Pooideae</taxon>
        <taxon>Triticodae</taxon>
        <taxon>Triticeae</taxon>
        <taxon>Triticinae</taxon>
        <taxon>Triticum</taxon>
    </lineage>
</organism>
<evidence type="ECO:0000313" key="3">
    <source>
        <dbReference type="Proteomes" id="UP000019116"/>
    </source>
</evidence>
<dbReference type="EnsemblPlants" id="TraesCS7A02G014400.1">
    <property type="protein sequence ID" value="TraesCS7A02G014400.1.cds1"/>
    <property type="gene ID" value="TraesCS7A02G014400"/>
</dbReference>
<dbReference type="Gramene" id="TraesMAC7A03G03802240.1">
    <property type="protein sequence ID" value="TraesMAC7A03G03802240.1.CDS1"/>
    <property type="gene ID" value="TraesMAC7A03G03802240"/>
</dbReference>
<keyword evidence="3" id="KW-1185">Reference proteome</keyword>
<name>A0A3B6R748_WHEAT</name>
<feature type="compositionally biased region" description="Basic and acidic residues" evidence="1">
    <location>
        <begin position="54"/>
        <end position="71"/>
    </location>
</feature>
<evidence type="ECO:0000256" key="1">
    <source>
        <dbReference type="SAM" id="MobiDB-lite"/>
    </source>
</evidence>
<proteinExistence type="predicted"/>